<dbReference type="SMART" id="SM00858">
    <property type="entry name" value="SAF"/>
    <property type="match status" value="1"/>
</dbReference>
<protein>
    <recommendedName>
        <fullName evidence="1">SAF domain-containing protein</fullName>
    </recommendedName>
</protein>
<dbReference type="Gene3D" id="3.90.1210.10">
    <property type="entry name" value="Antifreeze-like/N-acetylneuraminic acid synthase C-terminal domain"/>
    <property type="match status" value="1"/>
</dbReference>
<name>A0A8G2EW20_9PROT</name>
<evidence type="ECO:0000313" key="3">
    <source>
        <dbReference type="Proteomes" id="UP000198615"/>
    </source>
</evidence>
<dbReference type="SUPFAM" id="SSF51269">
    <property type="entry name" value="AFP III-like domain"/>
    <property type="match status" value="1"/>
</dbReference>
<dbReference type="CDD" id="cd11615">
    <property type="entry name" value="SAF_NeuB_like"/>
    <property type="match status" value="1"/>
</dbReference>
<dbReference type="OrthoDB" id="9889046at2"/>
<dbReference type="Proteomes" id="UP000198615">
    <property type="component" value="Unassembled WGS sequence"/>
</dbReference>
<accession>A0A8G2EW20</accession>
<proteinExistence type="predicted"/>
<dbReference type="EMBL" id="FNBW01000004">
    <property type="protein sequence ID" value="SDF57267.1"/>
    <property type="molecule type" value="Genomic_DNA"/>
</dbReference>
<comment type="caution">
    <text evidence="2">The sequence shown here is derived from an EMBL/GenBank/DDBJ whole genome shotgun (WGS) entry which is preliminary data.</text>
</comment>
<dbReference type="AlphaFoldDB" id="A0A8G2EW20"/>
<dbReference type="InterPro" id="IPR057736">
    <property type="entry name" value="SAF_PseI/NeuA/NeuB"/>
</dbReference>
<dbReference type="Pfam" id="PF08666">
    <property type="entry name" value="SAF"/>
    <property type="match status" value="1"/>
</dbReference>
<organism evidence="2 3">
    <name type="scientific">Thalassobaculum litoreum DSM 18839</name>
    <dbReference type="NCBI Taxonomy" id="1123362"/>
    <lineage>
        <taxon>Bacteria</taxon>
        <taxon>Pseudomonadati</taxon>
        <taxon>Pseudomonadota</taxon>
        <taxon>Alphaproteobacteria</taxon>
        <taxon>Rhodospirillales</taxon>
        <taxon>Thalassobaculaceae</taxon>
        <taxon>Thalassobaculum</taxon>
    </lineage>
</organism>
<feature type="domain" description="SAF" evidence="1">
    <location>
        <begin position="93"/>
        <end position="151"/>
    </location>
</feature>
<evidence type="ECO:0000259" key="1">
    <source>
        <dbReference type="SMART" id="SM00858"/>
    </source>
</evidence>
<dbReference type="InterPro" id="IPR036732">
    <property type="entry name" value="AFP_Neu5c_C_sf"/>
</dbReference>
<dbReference type="InterPro" id="IPR013974">
    <property type="entry name" value="SAF"/>
</dbReference>
<reference evidence="2 3" key="1">
    <citation type="submission" date="2016-10" db="EMBL/GenBank/DDBJ databases">
        <authorList>
            <person name="Varghese N."/>
            <person name="Submissions S."/>
        </authorList>
    </citation>
    <scope>NUCLEOTIDE SEQUENCE [LARGE SCALE GENOMIC DNA]</scope>
    <source>
        <strain evidence="2 3">DSM 18839</strain>
    </source>
</reference>
<gene>
    <name evidence="2" type="ORF">SAMN05660686_01713</name>
</gene>
<sequence>MTRILLNADAPDLTLETVDEISAEPMETVAARYHAVIPADHPGPLPVLADGLRVAFLTTDLAGFERLRRLALPGDLLFRPSAVARLDLLRAGRRTLVTTRAIRAGERLTTADVAETVGGDGVGAAMLDQMIGRTALYDMAEGAAVDFGHLSEDVGGAERTGEVL</sequence>
<keyword evidence="3" id="KW-1185">Reference proteome</keyword>
<evidence type="ECO:0000313" key="2">
    <source>
        <dbReference type="EMBL" id="SDF57267.1"/>
    </source>
</evidence>
<dbReference type="RefSeq" id="WP_028793405.1">
    <property type="nucleotide sequence ID" value="NZ_FNBW01000004.1"/>
</dbReference>